<evidence type="ECO:0000313" key="2">
    <source>
        <dbReference type="Proteomes" id="UP000095284"/>
    </source>
</evidence>
<accession>A0A1I7S082</accession>
<keyword evidence="1" id="KW-0732">Signal</keyword>
<dbReference type="WBParaSite" id="BXY_0640600.1">
    <property type="protein sequence ID" value="BXY_0640600.1"/>
    <property type="gene ID" value="BXY_0640600"/>
</dbReference>
<dbReference type="AlphaFoldDB" id="A0A1I7S082"/>
<protein>
    <submittedName>
        <fullName evidence="3">Secreted protein</fullName>
    </submittedName>
</protein>
<feature type="chain" id="PRO_5009305234" evidence="1">
    <location>
        <begin position="27"/>
        <end position="80"/>
    </location>
</feature>
<feature type="signal peptide" evidence="1">
    <location>
        <begin position="1"/>
        <end position="26"/>
    </location>
</feature>
<evidence type="ECO:0000256" key="1">
    <source>
        <dbReference type="SAM" id="SignalP"/>
    </source>
</evidence>
<sequence>MKKCFLRSIIINCALITTLLFQKTLKETFYISPSLSLQYKFQFNTTLDCVRLIITGLYVEKHVPKEQWNSSLRPFFCTFF</sequence>
<evidence type="ECO:0000313" key="3">
    <source>
        <dbReference type="WBParaSite" id="BXY_0640600.1"/>
    </source>
</evidence>
<reference evidence="3" key="1">
    <citation type="submission" date="2016-11" db="UniProtKB">
        <authorList>
            <consortium name="WormBaseParasite"/>
        </authorList>
    </citation>
    <scope>IDENTIFICATION</scope>
</reference>
<dbReference type="Proteomes" id="UP000095284">
    <property type="component" value="Unplaced"/>
</dbReference>
<name>A0A1I7S082_BURXY</name>
<organism evidence="2 3">
    <name type="scientific">Bursaphelenchus xylophilus</name>
    <name type="common">Pinewood nematode worm</name>
    <name type="synonym">Aphelenchoides xylophilus</name>
    <dbReference type="NCBI Taxonomy" id="6326"/>
    <lineage>
        <taxon>Eukaryota</taxon>
        <taxon>Metazoa</taxon>
        <taxon>Ecdysozoa</taxon>
        <taxon>Nematoda</taxon>
        <taxon>Chromadorea</taxon>
        <taxon>Rhabditida</taxon>
        <taxon>Tylenchina</taxon>
        <taxon>Tylenchomorpha</taxon>
        <taxon>Aphelenchoidea</taxon>
        <taxon>Aphelenchoididae</taxon>
        <taxon>Bursaphelenchus</taxon>
    </lineage>
</organism>
<proteinExistence type="predicted"/>